<evidence type="ECO:0000256" key="4">
    <source>
        <dbReference type="ARBA" id="ARBA00023268"/>
    </source>
</evidence>
<dbReference type="InterPro" id="IPR001227">
    <property type="entry name" value="Ac_transferase_dom_sf"/>
</dbReference>
<feature type="region of interest" description="Disordered" evidence="5">
    <location>
        <begin position="1510"/>
        <end position="1591"/>
    </location>
</feature>
<dbReference type="Pfam" id="PF00109">
    <property type="entry name" value="ketoacyl-synt"/>
    <property type="match status" value="1"/>
</dbReference>
<dbReference type="SUPFAM" id="SSF51735">
    <property type="entry name" value="NAD(P)-binding Rossmann-fold domains"/>
    <property type="match status" value="1"/>
</dbReference>
<dbReference type="SUPFAM" id="SSF141571">
    <property type="entry name" value="Pentapeptide repeat-like"/>
    <property type="match status" value="1"/>
</dbReference>
<dbReference type="SMART" id="SM00827">
    <property type="entry name" value="PKS_AT"/>
    <property type="match status" value="1"/>
</dbReference>
<dbReference type="InterPro" id="IPR016035">
    <property type="entry name" value="Acyl_Trfase/lysoPLipase"/>
</dbReference>
<dbReference type="SUPFAM" id="SSF52151">
    <property type="entry name" value="FabD/lysophospholipase-like"/>
    <property type="match status" value="1"/>
</dbReference>
<feature type="region of interest" description="Disordered" evidence="5">
    <location>
        <begin position="477"/>
        <end position="568"/>
    </location>
</feature>
<dbReference type="InterPro" id="IPR050091">
    <property type="entry name" value="PKS_NRPS_Biosynth_Enz"/>
</dbReference>
<feature type="compositionally biased region" description="Polar residues" evidence="5">
    <location>
        <begin position="396"/>
        <end position="416"/>
    </location>
</feature>
<organism evidence="7 8">
    <name type="scientific">Nocardia higoensis</name>
    <dbReference type="NCBI Taxonomy" id="228599"/>
    <lineage>
        <taxon>Bacteria</taxon>
        <taxon>Bacillati</taxon>
        <taxon>Actinomycetota</taxon>
        <taxon>Actinomycetes</taxon>
        <taxon>Mycobacteriales</taxon>
        <taxon>Nocardiaceae</taxon>
        <taxon>Nocardia</taxon>
    </lineage>
</organism>
<dbReference type="PROSITE" id="PS50206">
    <property type="entry name" value="RHODANESE_3"/>
    <property type="match status" value="1"/>
</dbReference>
<keyword evidence="2" id="KW-0597">Phosphoprotein</keyword>
<feature type="domain" description="Rhodanese" evidence="6">
    <location>
        <begin position="1624"/>
        <end position="1666"/>
    </location>
</feature>
<sequence>MTDIHPTPPRRSPVAVIGMSCRLPAAADLDEFRQRSHRAASYAPAAAPPIDGSPGGSDIGLFDSAWFGLPDAEAAVLDPRQRVALEAVIEAIDDAGIGYRMRGSGAAVVVAVGAAPGYRRGRPSGDIAQRISHVLGLHGPDATSENSDGAPDWAEAVSRAFEDASVPFVIVAGIDVEIVRGDFGIAGGDISGGDIAEGDISGGDISGGDIRGSDIRGSDIRGSDIRGSDIRGSDIGGSDIAGGGNTGADIAGVEVEVASEAGAGGGIGGSSRTGAVAEVRRVAKDRPRRGGVAASPASASPLPDRPDAVPRSDIRWRAGCGVLILQRLADAVRTGSRVYAEIDFAAADPRGQGIRPSDVAGAHERGPVDASRQRGAPGYGANGRLAGGSLPATASRPPSASVTANCSGPASTSRSAGSVPLRAGERHPGDAHPATDARHASVSPPTRGSVPAHVTMPATRSVMSVIERVCALADGARTWPTDDTSDRPGTEPGMFMPGASVPGTSRPAATGPGTSGPTASRPTASGPDATGPGTSGPGTSRPTASGPDATGPGTSGPGTSRPGTSMRVGPLVVGPACVGRSVRTMELPVLITVTGRDAGEFGNAAMRLVHYLRYAAPEGDRAAESAALHALSAATTRSIPMATRGAVLAADATHARDRLRALAQGELGAGIVGPRTPRRRDRVLFLFTGTAERPARLGRALAARYPVFAAALNEIADAVVTAGGPRIWTPRFGFHPPATGCAERELGLLAGFVHQVALARLVESWGVRPDAVCGYGFGEVAAAVVAGMLTEADAARLAVLRARAAAAAPPDERVSALVSAGPDELARLIEPLRPAVTVAAMHGPRSILLRGELRQMETIARRAERRGLQVTLVRRTGFDSVIPMPPYPDGLAAQPSTCGPRTCTGDAQTNTGYPQANAGHAQASTGSIRTNAGGAQATRSADRTDDGLTHPAQWGIATPRLPFYSTVQAGRVFSSEVPDTRYWTTDVGGAVQLAAALERAARDGAGTVLEFAAHPVLTSDLREYPEFRDSAHPVGDRDDEVSALLLALAELYADGRFVEWSAQGPFTGAAPRRRWRRTPVRSPLPLLTDCAAATDAGESGEHALGAIALVPTGYWVRAVLRLAAPAEMMTDFVVHERLAPDRLGAVDCRDDGPAGIRAYIEDVTVVSARPMSGPAPADIVDWMRVVDTGRSARHRMRELGGANFYTMLRRHRLEYGPRRRVLGRLEVGGGHAFGTVETVAASVVSIVEGCVHLLVAAAPEYLSDRTYPSVPAISAVWVGTGAERLIARAYATVRERGPDTVTGDVVGTDDEGVPVLALSGVRIVFAERDAASEDGQAEIAPFRTQVWLPATTGTHGTPPSRLRRLLVVGASETATRLALSTDSTVPTEHVATAPDAADEAVWAAAEAGDPTTGIVLVWPDSDEPHPAAALARAHEVLTRAATAAGTAGLTVVLPRRALRGSGGAATAWGVAALTRTLRLESRRRVRVIWADADPRALGMLADLVTIDASGRRTGTPMVDTQYAETPDSPQNSRSGTSAPSEPPPIAPRPDDTSPQDLPLNETTPHDTMPNAAVPHDLVPSESESVPNQSGTDVLWADDLRVGADGLAVRRFRQAPAVTSPAPPIDPGGTYVVTGGLGRRGAVAVRWLLDAGAHDVVVLTRDPRPVPGPLDGLEDRFVVVRCDVADRAELASALDDIREYGSTIRGVVHAAEDFEQAGFATVTPEHLARLFAPKAQAARWLLELTAADPIDFVLLFSSAAGALGAQNQAAYAAASAAVDALAAGARRRRVLALGWEIRRSGGETAITDSDPAQVAHGAHVLTQALRSGAPHLLVSDETGSGT</sequence>
<dbReference type="Pfam" id="PF00698">
    <property type="entry name" value="Acyl_transf_1"/>
    <property type="match status" value="1"/>
</dbReference>
<dbReference type="EMBL" id="JADLQN010000003">
    <property type="protein sequence ID" value="MBF6356689.1"/>
    <property type="molecule type" value="Genomic_DNA"/>
</dbReference>
<dbReference type="InterPro" id="IPR036291">
    <property type="entry name" value="NAD(P)-bd_dom_sf"/>
</dbReference>
<keyword evidence="8" id="KW-1185">Reference proteome</keyword>
<feature type="compositionally biased region" description="Polar residues" evidence="5">
    <location>
        <begin position="903"/>
        <end position="914"/>
    </location>
</feature>
<dbReference type="Gene3D" id="3.30.70.3290">
    <property type="match status" value="1"/>
</dbReference>
<feature type="region of interest" description="Disordered" evidence="5">
    <location>
        <begin position="903"/>
        <end position="952"/>
    </location>
</feature>
<dbReference type="InterPro" id="IPR001763">
    <property type="entry name" value="Rhodanese-like_dom"/>
</dbReference>
<feature type="region of interest" description="Disordered" evidence="5">
    <location>
        <begin position="349"/>
        <end position="453"/>
    </location>
</feature>
<name>A0ABS0DE54_9NOCA</name>
<dbReference type="PANTHER" id="PTHR43775:SF37">
    <property type="entry name" value="SI:DKEY-61P9.11"/>
    <property type="match status" value="1"/>
</dbReference>
<evidence type="ECO:0000256" key="1">
    <source>
        <dbReference type="ARBA" id="ARBA00022450"/>
    </source>
</evidence>
<evidence type="ECO:0000259" key="6">
    <source>
        <dbReference type="PROSITE" id="PS50206"/>
    </source>
</evidence>
<dbReference type="Gene3D" id="3.40.366.10">
    <property type="entry name" value="Malonyl-Coenzyme A Acyl Carrier Protein, domain 2"/>
    <property type="match status" value="2"/>
</dbReference>
<keyword evidence="4" id="KW-0511">Multifunctional enzyme</keyword>
<dbReference type="InterPro" id="IPR057326">
    <property type="entry name" value="KR_dom"/>
</dbReference>
<protein>
    <submittedName>
        <fullName evidence="7">KR domain-containing protein</fullName>
    </submittedName>
</protein>
<keyword evidence="3" id="KW-0808">Transferase</keyword>
<dbReference type="InterPro" id="IPR013968">
    <property type="entry name" value="PKS_KR"/>
</dbReference>
<feature type="compositionally biased region" description="Gly residues" evidence="5">
    <location>
        <begin position="201"/>
        <end position="210"/>
    </location>
</feature>
<evidence type="ECO:0000256" key="2">
    <source>
        <dbReference type="ARBA" id="ARBA00022553"/>
    </source>
</evidence>
<feature type="compositionally biased region" description="Low complexity" evidence="5">
    <location>
        <begin position="525"/>
        <end position="565"/>
    </location>
</feature>
<dbReference type="Gene3D" id="3.40.50.720">
    <property type="entry name" value="NAD(P)-binding Rossmann-like Domain"/>
    <property type="match status" value="1"/>
</dbReference>
<dbReference type="InterPro" id="IPR014043">
    <property type="entry name" value="Acyl_transferase_dom"/>
</dbReference>
<dbReference type="Gene3D" id="2.160.20.80">
    <property type="entry name" value="E3 ubiquitin-protein ligase SopA"/>
    <property type="match status" value="1"/>
</dbReference>
<comment type="caution">
    <text evidence="7">The sequence shown here is derived from an EMBL/GenBank/DDBJ whole genome shotgun (WGS) entry which is preliminary data.</text>
</comment>
<dbReference type="Pfam" id="PF08659">
    <property type="entry name" value="KR"/>
    <property type="match status" value="1"/>
</dbReference>
<dbReference type="SMART" id="SM00822">
    <property type="entry name" value="PKS_KR"/>
    <property type="match status" value="1"/>
</dbReference>
<feature type="region of interest" description="Disordered" evidence="5">
    <location>
        <begin position="201"/>
        <end position="241"/>
    </location>
</feature>
<feature type="region of interest" description="Disordered" evidence="5">
    <location>
        <begin position="281"/>
        <end position="311"/>
    </location>
</feature>
<keyword evidence="1" id="KW-0596">Phosphopantetheine</keyword>
<feature type="compositionally biased region" description="Low complexity" evidence="5">
    <location>
        <begin position="293"/>
        <end position="302"/>
    </location>
</feature>
<dbReference type="InterPro" id="IPR049551">
    <property type="entry name" value="PKS_DH_C"/>
</dbReference>
<evidence type="ECO:0000313" key="7">
    <source>
        <dbReference type="EMBL" id="MBF6356689.1"/>
    </source>
</evidence>
<gene>
    <name evidence="7" type="ORF">IU449_19425</name>
</gene>
<dbReference type="Pfam" id="PF14765">
    <property type="entry name" value="PS-DH"/>
    <property type="match status" value="1"/>
</dbReference>
<accession>A0ABS0DE54</accession>
<dbReference type="SUPFAM" id="SSF53901">
    <property type="entry name" value="Thiolase-like"/>
    <property type="match status" value="1"/>
</dbReference>
<feature type="compositionally biased region" description="Basic and acidic residues" evidence="5">
    <location>
        <begin position="423"/>
        <end position="439"/>
    </location>
</feature>
<dbReference type="Gene3D" id="3.40.47.10">
    <property type="match status" value="1"/>
</dbReference>
<proteinExistence type="predicted"/>
<reference evidence="7 8" key="1">
    <citation type="submission" date="2020-10" db="EMBL/GenBank/DDBJ databases">
        <title>Identification of Nocardia species via Next-generation sequencing and recognition of intraspecies genetic diversity.</title>
        <authorList>
            <person name="Li P."/>
            <person name="Li P."/>
            <person name="Lu B."/>
        </authorList>
    </citation>
    <scope>NUCLEOTIDE SEQUENCE [LARGE SCALE GENOMIC DNA]</scope>
    <source>
        <strain evidence="7 8">BJ06-0143</strain>
    </source>
</reference>
<dbReference type="InterPro" id="IPR014030">
    <property type="entry name" value="Ketoacyl_synth_N"/>
</dbReference>
<dbReference type="Proteomes" id="UP000707731">
    <property type="component" value="Unassembled WGS sequence"/>
</dbReference>
<feature type="compositionally biased region" description="Basic and acidic residues" evidence="5">
    <location>
        <begin position="211"/>
        <end position="232"/>
    </location>
</feature>
<dbReference type="PANTHER" id="PTHR43775">
    <property type="entry name" value="FATTY ACID SYNTHASE"/>
    <property type="match status" value="1"/>
</dbReference>
<evidence type="ECO:0000313" key="8">
    <source>
        <dbReference type="Proteomes" id="UP000707731"/>
    </source>
</evidence>
<dbReference type="Gene3D" id="3.10.129.120">
    <property type="match status" value="1"/>
</dbReference>
<dbReference type="InterPro" id="IPR020841">
    <property type="entry name" value="PKS_Beta-ketoAc_synthase_dom"/>
</dbReference>
<evidence type="ECO:0000256" key="5">
    <source>
        <dbReference type="SAM" id="MobiDB-lite"/>
    </source>
</evidence>
<dbReference type="SMART" id="SM00825">
    <property type="entry name" value="PKS_KS"/>
    <property type="match status" value="1"/>
</dbReference>
<evidence type="ECO:0000256" key="3">
    <source>
        <dbReference type="ARBA" id="ARBA00022679"/>
    </source>
</evidence>
<feature type="compositionally biased region" description="Polar residues" evidence="5">
    <location>
        <begin position="1581"/>
        <end position="1591"/>
    </location>
</feature>
<dbReference type="InterPro" id="IPR016039">
    <property type="entry name" value="Thiolase-like"/>
</dbReference>